<proteinExistence type="predicted"/>
<reference evidence="3 4" key="1">
    <citation type="submission" date="2014-06" db="EMBL/GenBank/DDBJ databases">
        <authorList>
            <person name="Swart Estienne"/>
        </authorList>
    </citation>
    <scope>NUCLEOTIDE SEQUENCE [LARGE SCALE GENOMIC DNA]</scope>
    <source>
        <strain evidence="3 4">130c</strain>
    </source>
</reference>
<keyword evidence="1" id="KW-0175">Coiled coil</keyword>
<dbReference type="EMBL" id="CCKQ01015796">
    <property type="protein sequence ID" value="CDW87632.1"/>
    <property type="molecule type" value="Genomic_DNA"/>
</dbReference>
<evidence type="ECO:0000256" key="1">
    <source>
        <dbReference type="SAM" id="Coils"/>
    </source>
</evidence>
<dbReference type="AlphaFoldDB" id="A0A078B311"/>
<dbReference type="Proteomes" id="UP000039865">
    <property type="component" value="Unassembled WGS sequence"/>
</dbReference>
<feature type="coiled-coil region" evidence="1">
    <location>
        <begin position="584"/>
        <end position="631"/>
    </location>
</feature>
<protein>
    <submittedName>
        <fullName evidence="3">Uncharacterized protein</fullName>
    </submittedName>
</protein>
<name>A0A078B311_STYLE</name>
<gene>
    <name evidence="3" type="primary">Contig16847.g17948</name>
    <name evidence="3" type="ORF">STYLEM_16742</name>
</gene>
<accession>A0A078B311</accession>
<dbReference type="InParanoid" id="A0A078B311"/>
<evidence type="ECO:0000313" key="3">
    <source>
        <dbReference type="EMBL" id="CDW87632.1"/>
    </source>
</evidence>
<evidence type="ECO:0000313" key="4">
    <source>
        <dbReference type="Proteomes" id="UP000039865"/>
    </source>
</evidence>
<evidence type="ECO:0000256" key="2">
    <source>
        <dbReference type="SAM" id="MobiDB-lite"/>
    </source>
</evidence>
<feature type="region of interest" description="Disordered" evidence="2">
    <location>
        <begin position="148"/>
        <end position="186"/>
    </location>
</feature>
<organism evidence="3 4">
    <name type="scientific">Stylonychia lemnae</name>
    <name type="common">Ciliate</name>
    <dbReference type="NCBI Taxonomy" id="5949"/>
    <lineage>
        <taxon>Eukaryota</taxon>
        <taxon>Sar</taxon>
        <taxon>Alveolata</taxon>
        <taxon>Ciliophora</taxon>
        <taxon>Intramacronucleata</taxon>
        <taxon>Spirotrichea</taxon>
        <taxon>Stichotrichia</taxon>
        <taxon>Sporadotrichida</taxon>
        <taxon>Oxytrichidae</taxon>
        <taxon>Stylonychinae</taxon>
        <taxon>Stylonychia</taxon>
    </lineage>
</organism>
<feature type="coiled-coil region" evidence="1">
    <location>
        <begin position="498"/>
        <end position="525"/>
    </location>
</feature>
<keyword evidence="4" id="KW-1185">Reference proteome</keyword>
<feature type="region of interest" description="Disordered" evidence="2">
    <location>
        <begin position="82"/>
        <end position="106"/>
    </location>
</feature>
<sequence>MKVENYRLQTPNIKASLLKNIPAKDTHLFDCPIPNYKPAPKKIAESKEQIFGFYNGNSLNTKSSISKSKAQEIENTIHQFHQITQVQRNSKSPDRSRSPLKNSPQKYNQAITLLSKTYKQTQVTSQGDEKLNFGINTVKQSKIQELQNIQKSKAPKLQRPKTATTKSKQKKQKLKTQEELEDQNAEPFGEIIQEKKTQLIPIIDKNDFKYFKPWIIEPTKPLPQWAEDMQDKPLSAILEKDLKILNQTNELHKKQIEFNPDSLSAIFDPSQWIVNDVVLRRAGALPQQKAANESKTDHSKRLAEIYTKFLDTYDQYKDKINFEEGIDEPFDPRQARERIQKRLEKQVVEQKIQSQEVTLKILNENQDLQDDIQSQIHGAESEFVVESDDDFDFESQQVNGTESYQMELDEVEKIPKKLREELEITEIIIERNTQEARIQNEQLQKKLDAQRFLDEENKKIEDEEIRQSLMSDFAKQLEQLVKIEFDKAKPLIALDLVYEEEKQKKEKKDQELRILQEEEANRQKKTSAFEFQQQKRDRQQNRINKILGVKGGKTSTRLDAQLDNWISNFDKKLKDEETLTKALANNHLENQKELKETLREFEDALKYYENIEQYDKDMKKYMRKLELIEERDKNQINSPPQDSEQQFNFVGQKPAKEKNLSQKVSQKINVDISSILSQNAFKNLKSPQSNTLSQRTLVFQRVSTQKISSEQDYGDQIDEARQDMDSPFVLTPTRLQKISIPLEIYQGEENDIQNYNDDFE</sequence>